<gene>
    <name evidence="2" type="primary">LOC107759557</name>
</gene>
<organism evidence="2">
    <name type="scientific">Nicotiana tabacum</name>
    <name type="common">Common tobacco</name>
    <dbReference type="NCBI Taxonomy" id="4097"/>
    <lineage>
        <taxon>Eukaryota</taxon>
        <taxon>Viridiplantae</taxon>
        <taxon>Streptophyta</taxon>
        <taxon>Embryophyta</taxon>
        <taxon>Tracheophyta</taxon>
        <taxon>Spermatophyta</taxon>
        <taxon>Magnoliopsida</taxon>
        <taxon>eudicotyledons</taxon>
        <taxon>Gunneridae</taxon>
        <taxon>Pentapetalae</taxon>
        <taxon>asterids</taxon>
        <taxon>lamiids</taxon>
        <taxon>Solanales</taxon>
        <taxon>Solanaceae</taxon>
        <taxon>Nicotianoideae</taxon>
        <taxon>Nicotianeae</taxon>
        <taxon>Nicotiana</taxon>
    </lineage>
</organism>
<sequence length="135" mass="15992">MGNCMKNSKADILVHAEQKVETPIEEAEKAKEQSINKRRKTVRFRVDEDKEEGQEMMKKDVVRIRLVVTQEELKQILNGQFNYSSADEFLRKMKSESRGRRIRSSRRRLFQDGFSEKMRSSTSWRPTLECIPEDH</sequence>
<dbReference type="KEGG" id="nta:107759557"/>
<dbReference type="PANTHER" id="PTHR35704:SF1">
    <property type="entry name" value="OS02G0254600 PROTEIN"/>
    <property type="match status" value="1"/>
</dbReference>
<dbReference type="AlphaFoldDB" id="A0A1S3WZM9"/>
<reference evidence="2" key="1">
    <citation type="submission" date="2025-08" db="UniProtKB">
        <authorList>
            <consortium name="RefSeq"/>
        </authorList>
    </citation>
    <scope>IDENTIFICATION</scope>
</reference>
<dbReference type="STRING" id="4097.A0A1S3WZM9"/>
<evidence type="ECO:0000313" key="2">
    <source>
        <dbReference type="RefSeq" id="XP_016433008.1"/>
    </source>
</evidence>
<evidence type="ECO:0000256" key="1">
    <source>
        <dbReference type="SAM" id="MobiDB-lite"/>
    </source>
</evidence>
<name>A0A1S3WZM9_TOBAC</name>
<dbReference type="PaxDb" id="4097-A0A1S3WZM9"/>
<dbReference type="OMA" id="WRPTLEC"/>
<proteinExistence type="predicted"/>
<dbReference type="OrthoDB" id="1304043at2759"/>
<dbReference type="PANTHER" id="PTHR35704">
    <property type="entry name" value="OS02G0254600 PROTEIN"/>
    <property type="match status" value="1"/>
</dbReference>
<protein>
    <submittedName>
        <fullName evidence="2">Uncharacterized protein</fullName>
    </submittedName>
</protein>
<accession>A0A1S3WZM9</accession>
<dbReference type="RefSeq" id="XP_016433008.1">
    <property type="nucleotide sequence ID" value="XM_016577522.1"/>
</dbReference>
<feature type="region of interest" description="Disordered" evidence="1">
    <location>
        <begin position="114"/>
        <end position="135"/>
    </location>
</feature>